<evidence type="ECO:0000313" key="3">
    <source>
        <dbReference type="RefSeq" id="XP_002737141.1"/>
    </source>
</evidence>
<protein>
    <submittedName>
        <fullName evidence="3">Carbohydrate sulfotransferase 3-like</fullName>
    </submittedName>
</protein>
<reference evidence="3" key="1">
    <citation type="submission" date="2025-08" db="UniProtKB">
        <authorList>
            <consortium name="RefSeq"/>
        </authorList>
    </citation>
    <scope>IDENTIFICATION</scope>
    <source>
        <tissue evidence="3">Testes</tissue>
    </source>
</reference>
<dbReference type="PANTHER" id="PTHR10704">
    <property type="entry name" value="CARBOHYDRATE SULFOTRANSFERASE"/>
    <property type="match status" value="1"/>
</dbReference>
<dbReference type="Gene3D" id="3.40.50.300">
    <property type="entry name" value="P-loop containing nucleotide triphosphate hydrolases"/>
    <property type="match status" value="1"/>
</dbReference>
<dbReference type="SUPFAM" id="SSF52540">
    <property type="entry name" value="P-loop containing nucleoside triphosphate hydrolases"/>
    <property type="match status" value="1"/>
</dbReference>
<accession>A0ABM0GTP4</accession>
<feature type="domain" description="Sulfotransferase" evidence="1">
    <location>
        <begin position="28"/>
        <end position="301"/>
    </location>
</feature>
<dbReference type="RefSeq" id="XP_002737141.1">
    <property type="nucleotide sequence ID" value="XM_002737095.1"/>
</dbReference>
<proteinExistence type="predicted"/>
<dbReference type="Pfam" id="PF00685">
    <property type="entry name" value="Sulfotransfer_1"/>
    <property type="match status" value="1"/>
</dbReference>
<dbReference type="InterPro" id="IPR051135">
    <property type="entry name" value="Gal/GlcNAc/GalNAc_ST"/>
</dbReference>
<organism evidence="2 3">
    <name type="scientific">Saccoglossus kowalevskii</name>
    <name type="common">Acorn worm</name>
    <dbReference type="NCBI Taxonomy" id="10224"/>
    <lineage>
        <taxon>Eukaryota</taxon>
        <taxon>Metazoa</taxon>
        <taxon>Hemichordata</taxon>
        <taxon>Enteropneusta</taxon>
        <taxon>Harrimaniidae</taxon>
        <taxon>Saccoglossus</taxon>
    </lineage>
</organism>
<dbReference type="GeneID" id="100373372"/>
<dbReference type="InterPro" id="IPR000863">
    <property type="entry name" value="Sulfotransferase_dom"/>
</dbReference>
<dbReference type="Proteomes" id="UP000694865">
    <property type="component" value="Unplaced"/>
</dbReference>
<name>A0ABM0GTP4_SACKO</name>
<dbReference type="InterPro" id="IPR027417">
    <property type="entry name" value="P-loop_NTPase"/>
</dbReference>
<keyword evidence="2" id="KW-1185">Reference proteome</keyword>
<evidence type="ECO:0000259" key="1">
    <source>
        <dbReference type="Pfam" id="PF00685"/>
    </source>
</evidence>
<dbReference type="PANTHER" id="PTHR10704:SF71">
    <property type="entry name" value="CARBOHYDRATE SULFOTRANSFERASE 1-LIKE"/>
    <property type="match status" value="1"/>
</dbReference>
<sequence length="331" mass="38081">MSILDPLTGVSDILVNNDVVKENDGLRIVLVAAFRTGSTFTGELLNMNPNIFYLFEPFRIIQDIVKRNAIGKDLENSTKLELLTDIFACRFPTYFVHHIRHWGLATYESNSLKDACMQHKGCKNMTPEELAETCKGYKHVAMKVIRLQSLKLLQPLLVRDSMNLKVLHLIRDPRGVASSRKYMYKNAANKPIMKAVVDTTRNYCQSEVEMLELSSVMPDWLRGRYKLIRYEDNAIGPLKMAKNVYDFLNLKLPPKVTQWINENTKSDVTPMGVMSTRKNSSAAAQSWRFRLLYNDVEVIQNLPPCHKLMEILGYNRITSPIQMYNMSYISF</sequence>
<gene>
    <name evidence="3" type="primary">LOC100373372</name>
</gene>
<evidence type="ECO:0000313" key="2">
    <source>
        <dbReference type="Proteomes" id="UP000694865"/>
    </source>
</evidence>